<accession>A0ABY2WRX2</accession>
<dbReference type="CDD" id="cd09598">
    <property type="entry name" value="M4_like"/>
    <property type="match status" value="1"/>
</dbReference>
<evidence type="ECO:0008006" key="4">
    <source>
        <dbReference type="Google" id="ProtNLM"/>
    </source>
</evidence>
<reference evidence="2 3" key="1">
    <citation type="submission" date="2019-05" db="EMBL/GenBank/DDBJ databases">
        <title>Flagellimonas sp. AsT0115, sp. nov., isolated from a marine red algae, Asparagopsis taxiformis.</title>
        <authorList>
            <person name="Kim J."/>
            <person name="Jeong S.E."/>
            <person name="Jeon C.O."/>
        </authorList>
    </citation>
    <scope>NUCLEOTIDE SEQUENCE [LARGE SCALE GENOMIC DNA]</scope>
    <source>
        <strain evidence="2 3">AsT0115</strain>
    </source>
</reference>
<keyword evidence="3" id="KW-1185">Reference proteome</keyword>
<feature type="region of interest" description="Disordered" evidence="1">
    <location>
        <begin position="446"/>
        <end position="465"/>
    </location>
</feature>
<feature type="compositionally biased region" description="Basic and acidic residues" evidence="1">
    <location>
        <begin position="453"/>
        <end position="465"/>
    </location>
</feature>
<organism evidence="2 3">
    <name type="scientific">Flagellimonas algicola</name>
    <dbReference type="NCBI Taxonomy" id="2583815"/>
    <lineage>
        <taxon>Bacteria</taxon>
        <taxon>Pseudomonadati</taxon>
        <taxon>Bacteroidota</taxon>
        <taxon>Flavobacteriia</taxon>
        <taxon>Flavobacteriales</taxon>
        <taxon>Flavobacteriaceae</taxon>
        <taxon>Flagellimonas</taxon>
    </lineage>
</organism>
<dbReference type="Proteomes" id="UP000751614">
    <property type="component" value="Unassembled WGS sequence"/>
</dbReference>
<sequence length="675" mass="76915">MISFNLVSKIPVEAPYFRKLRVLAFDPSLAINLETAEMNQLTLDIPWEDLALGPIGEYIEVIDYDPASGVFYEPVNLEDSHLIARDGLTPSESNPQFHQQMVYAVVMTTIKQFERALGRVAFWSDRVERLPDGRYIDQFVRRLRVYPHALRDKNAYYSPAKKALLFGYFPITSRDPSNSPGTLVFTCLSHDIIAHEVTHALLDGVHPRFNDATNIDVHAFHEAFADIVALFQHFSYPQVLENQIKKTRGNLQSENLLGQLAQEFGRATGRGAALRDALGGINKETGEWELRSPDPFALNNVIEPHARGAILVAAVFRAFLLIYSENSADLFRIATQGTGNLPEGDIHPDLTNRLSQEAAEAADRVLQMCIRAIDYCPPLGITFGDFLRGVITADLDFSPQNEEYRIVFIQSFREWGILPKRVTSTGIDGLKWPSADEMMRNTPSTQYQDTDEAFQHRQEEQSQKRVSMKEYMRGNFLSKIENWNLESDRFKVWNILRRLRIQVHNWLKQGDAIGRDYGELFGLVIYKESDMPQTIYCDQHGDPTLEVHSVRPTVRQTIAGSFTTDIVVEVTQRRRGYFDPLVQEEKDKNGVTPGEDGDFTYRAGCTIIINPTSQEIRRIIRTPDTIRSNQELNRLRDFIMGDDGVVGNSFNAGFVAQNESHRDEPFYMLHKQTEE</sequence>
<name>A0ABY2WRX2_9FLAO</name>
<protein>
    <recommendedName>
        <fullName evidence="4">Peptidase M4</fullName>
    </recommendedName>
</protein>
<evidence type="ECO:0000313" key="2">
    <source>
        <dbReference type="EMBL" id="TMU57490.1"/>
    </source>
</evidence>
<proteinExistence type="predicted"/>
<dbReference type="RefSeq" id="WP_138835035.1">
    <property type="nucleotide sequence ID" value="NZ_VCNI01000001.1"/>
</dbReference>
<evidence type="ECO:0000256" key="1">
    <source>
        <dbReference type="SAM" id="MobiDB-lite"/>
    </source>
</evidence>
<comment type="caution">
    <text evidence="2">The sequence shown here is derived from an EMBL/GenBank/DDBJ whole genome shotgun (WGS) entry which is preliminary data.</text>
</comment>
<dbReference type="EMBL" id="VCNI01000001">
    <property type="protein sequence ID" value="TMU57490.1"/>
    <property type="molecule type" value="Genomic_DNA"/>
</dbReference>
<evidence type="ECO:0000313" key="3">
    <source>
        <dbReference type="Proteomes" id="UP000751614"/>
    </source>
</evidence>
<gene>
    <name evidence="2" type="ORF">FGG15_08080</name>
</gene>
<dbReference type="SUPFAM" id="SSF55486">
    <property type="entry name" value="Metalloproteases ('zincins'), catalytic domain"/>
    <property type="match status" value="1"/>
</dbReference>